<dbReference type="SUPFAM" id="SSF52343">
    <property type="entry name" value="Ferredoxin reductase-like, C-terminal NADP-linked domain"/>
    <property type="match status" value="1"/>
</dbReference>
<feature type="transmembrane region" description="Helical" evidence="2">
    <location>
        <begin position="48"/>
        <end position="70"/>
    </location>
</feature>
<name>A0A939C414_9ACTN</name>
<dbReference type="InterPro" id="IPR039261">
    <property type="entry name" value="FNR_nucleotide-bd"/>
</dbReference>
<keyword evidence="2" id="KW-0812">Transmembrane</keyword>
<sequence length="461" mass="49557">MSIDLLPRRADHHPSTTGGRASRPVTHVVDLPPVSAEHRLAGSRFTPFHRLIVTGLVVNVVTAIVLALSAPTAAQLLAATITAASVNMCMAVLIRHQYVVNALFALATRAPLSWPPRVRAALAKVYQVGGGVHVGCAISATAWFSAFTLVLLTHPEIGSAAGVRDMLVGVAVAIAADLILVALCARPSMREQHHHVFEFTHRYGGWLALTLFVPLTFLVAIDNGGNVLDAVLGSPNTWILATLIVGAAIPWLQLRRVPVEVTRPSDHVALVRFPTEPRPRTGSASRVSRTPLGEWHAFANMVDPGEPGFRMAISKAGEWTSELIADPPEHLWLRGVPTTGVGTCARLFTKVVWVTTGSGIAPCLPHLLNDPTPTKLVWVTRHPERTYGAELVGQILSTQPDATLWNSDELGKPDLAELAYQAYVESGAEAVICISNKAATTDLVRRLQQRGIPAFGPIWDS</sequence>
<evidence type="ECO:0000256" key="1">
    <source>
        <dbReference type="SAM" id="MobiDB-lite"/>
    </source>
</evidence>
<feature type="region of interest" description="Disordered" evidence="1">
    <location>
        <begin position="1"/>
        <end position="24"/>
    </location>
</feature>
<evidence type="ECO:0000313" key="3">
    <source>
        <dbReference type="EMBL" id="MBM9478260.1"/>
    </source>
</evidence>
<dbReference type="InterPro" id="IPR052979">
    <property type="entry name" value="Adenylate-forming_domain"/>
</dbReference>
<feature type="transmembrane region" description="Helical" evidence="2">
    <location>
        <begin position="237"/>
        <end position="254"/>
    </location>
</feature>
<organism evidence="3 4">
    <name type="scientific">Nakamurella flavida</name>
    <dbReference type="NCBI Taxonomy" id="363630"/>
    <lineage>
        <taxon>Bacteria</taxon>
        <taxon>Bacillati</taxon>
        <taxon>Actinomycetota</taxon>
        <taxon>Actinomycetes</taxon>
        <taxon>Nakamurellales</taxon>
        <taxon>Nakamurellaceae</taxon>
        <taxon>Nakamurella</taxon>
    </lineage>
</organism>
<dbReference type="AlphaFoldDB" id="A0A939C414"/>
<feature type="compositionally biased region" description="Basic and acidic residues" evidence="1">
    <location>
        <begin position="1"/>
        <end position="14"/>
    </location>
</feature>
<feature type="transmembrane region" description="Helical" evidence="2">
    <location>
        <begin position="166"/>
        <end position="185"/>
    </location>
</feature>
<dbReference type="Proteomes" id="UP000663801">
    <property type="component" value="Unassembled WGS sequence"/>
</dbReference>
<protein>
    <submittedName>
        <fullName evidence="3">Uncharacterized protein</fullName>
    </submittedName>
</protein>
<feature type="transmembrane region" description="Helical" evidence="2">
    <location>
        <begin position="206"/>
        <end position="225"/>
    </location>
</feature>
<keyword evidence="2" id="KW-1133">Transmembrane helix</keyword>
<dbReference type="PANTHER" id="PTHR33927">
    <property type="entry name" value="TRANSMEMBRANE PROTEIN"/>
    <property type="match status" value="1"/>
</dbReference>
<dbReference type="RefSeq" id="WP_205258377.1">
    <property type="nucleotide sequence ID" value="NZ_BAAAPV010000006.1"/>
</dbReference>
<dbReference type="PANTHER" id="PTHR33927:SF5">
    <property type="entry name" value="ENZYME, PUTATIVE (AFU_ORTHOLOGUE AFUA_8G01222)-RELATED"/>
    <property type="match status" value="1"/>
</dbReference>
<keyword evidence="2" id="KW-0472">Membrane</keyword>
<feature type="transmembrane region" description="Helical" evidence="2">
    <location>
        <begin position="76"/>
        <end position="94"/>
    </location>
</feature>
<reference evidence="3" key="1">
    <citation type="submission" date="2021-01" db="EMBL/GenBank/DDBJ databases">
        <title>KCTC 19127 draft genome.</title>
        <authorList>
            <person name="An D."/>
        </authorList>
    </citation>
    <scope>NUCLEOTIDE SEQUENCE</scope>
    <source>
        <strain evidence="3">KCTC 19127</strain>
    </source>
</reference>
<proteinExistence type="predicted"/>
<feature type="transmembrane region" description="Helical" evidence="2">
    <location>
        <begin position="125"/>
        <end position="146"/>
    </location>
</feature>
<dbReference type="EMBL" id="JAERWL010000016">
    <property type="protein sequence ID" value="MBM9478260.1"/>
    <property type="molecule type" value="Genomic_DNA"/>
</dbReference>
<evidence type="ECO:0000313" key="4">
    <source>
        <dbReference type="Proteomes" id="UP000663801"/>
    </source>
</evidence>
<keyword evidence="4" id="KW-1185">Reference proteome</keyword>
<gene>
    <name evidence="3" type="ORF">JL107_17570</name>
</gene>
<comment type="caution">
    <text evidence="3">The sequence shown here is derived from an EMBL/GenBank/DDBJ whole genome shotgun (WGS) entry which is preliminary data.</text>
</comment>
<accession>A0A939C414</accession>
<evidence type="ECO:0000256" key="2">
    <source>
        <dbReference type="SAM" id="Phobius"/>
    </source>
</evidence>